<evidence type="ECO:0000259" key="12">
    <source>
        <dbReference type="PROSITE" id="PS51233"/>
    </source>
</evidence>
<comment type="caution">
    <text evidence="6">Lacks conserved residue(s) required for the propagation of feature annotation.</text>
</comment>
<dbReference type="Ensembl" id="ENSLACT00000018333.2">
    <property type="protein sequence ID" value="ENSLACP00000018201.2"/>
    <property type="gene ID" value="ENSLACG00000016033.2"/>
</dbReference>
<evidence type="ECO:0000256" key="3">
    <source>
        <dbReference type="ARBA" id="ARBA00022989"/>
    </source>
</evidence>
<dbReference type="InterPro" id="IPR036024">
    <property type="entry name" value="Somatomedin_B-like_dom_sf"/>
</dbReference>
<evidence type="ECO:0000313" key="13">
    <source>
        <dbReference type="Ensembl" id="ENSLACP00000018201.2"/>
    </source>
</evidence>
<dbReference type="InterPro" id="IPR001846">
    <property type="entry name" value="VWF_type-D"/>
</dbReference>
<dbReference type="InterPro" id="IPR056619">
    <property type="entry name" value="C8-3_MUC4"/>
</dbReference>
<dbReference type="Gene3D" id="2.60.40.10">
    <property type="entry name" value="Immunoglobulins"/>
    <property type="match status" value="1"/>
</dbReference>
<dbReference type="EMBL" id="AFYH01046302">
    <property type="status" value="NOT_ANNOTATED_CDS"/>
    <property type="molecule type" value="Genomic_DNA"/>
</dbReference>
<dbReference type="GO" id="GO:0016020">
    <property type="term" value="C:membrane"/>
    <property type="evidence" value="ECO:0007669"/>
    <property type="project" value="UniProtKB-SubCell"/>
</dbReference>
<dbReference type="EMBL" id="AFYH01046306">
    <property type="status" value="NOT_ANNOTATED_CDS"/>
    <property type="molecule type" value="Genomic_DNA"/>
</dbReference>
<feature type="domain" description="Sushi" evidence="10">
    <location>
        <begin position="717"/>
        <end position="774"/>
    </location>
</feature>
<dbReference type="EMBL" id="AFYH01046300">
    <property type="status" value="NOT_ANNOTATED_CDS"/>
    <property type="molecule type" value="Genomic_DNA"/>
</dbReference>
<evidence type="ECO:0000256" key="5">
    <source>
        <dbReference type="ARBA" id="ARBA00023157"/>
    </source>
</evidence>
<dbReference type="InterPro" id="IPR051495">
    <property type="entry name" value="Epithelial_Barrier/Signaling"/>
</dbReference>
<dbReference type="GeneID" id="102348645"/>
<keyword evidence="3 7" id="KW-1133">Transmembrane helix</keyword>
<proteinExistence type="predicted"/>
<accession>H3B8I0</accession>
<dbReference type="AlphaFoldDB" id="H3B8I0"/>
<dbReference type="EMBL" id="AFYH01046298">
    <property type="status" value="NOT_ANNOTATED_CDS"/>
    <property type="molecule type" value="Genomic_DNA"/>
</dbReference>
<dbReference type="SMART" id="SM00032">
    <property type="entry name" value="CCP"/>
    <property type="match status" value="1"/>
</dbReference>
<dbReference type="EMBL" id="AFYH01046307">
    <property type="status" value="NOT_ANNOTATED_CDS"/>
    <property type="molecule type" value="Genomic_DNA"/>
</dbReference>
<protein>
    <submittedName>
        <fullName evidence="13">Sushi domain containing 2</fullName>
    </submittedName>
</protein>
<feature type="chain" id="PRO_5003581062" evidence="8">
    <location>
        <begin position="24"/>
        <end position="826"/>
    </location>
</feature>
<evidence type="ECO:0000256" key="1">
    <source>
        <dbReference type="ARBA" id="ARBA00004370"/>
    </source>
</evidence>
<dbReference type="Pfam" id="PF01033">
    <property type="entry name" value="Somatomedin_B"/>
    <property type="match status" value="1"/>
</dbReference>
<comment type="subcellular location">
    <subcellularLocation>
        <location evidence="1">Membrane</location>
    </subcellularLocation>
</comment>
<dbReference type="InterPro" id="IPR013783">
    <property type="entry name" value="Ig-like_fold"/>
</dbReference>
<dbReference type="Pfam" id="PF00084">
    <property type="entry name" value="Sushi"/>
    <property type="match status" value="1"/>
</dbReference>
<organism evidence="13 14">
    <name type="scientific">Latimeria chalumnae</name>
    <name type="common">Coelacanth</name>
    <dbReference type="NCBI Taxonomy" id="7897"/>
    <lineage>
        <taxon>Eukaryota</taxon>
        <taxon>Metazoa</taxon>
        <taxon>Chordata</taxon>
        <taxon>Craniata</taxon>
        <taxon>Vertebrata</taxon>
        <taxon>Euteleostomi</taxon>
        <taxon>Coelacanthiformes</taxon>
        <taxon>Coelacanthidae</taxon>
        <taxon>Latimeria</taxon>
    </lineage>
</organism>
<keyword evidence="2 7" id="KW-0812">Transmembrane</keyword>
<dbReference type="Pfam" id="PF00094">
    <property type="entry name" value="VWD"/>
    <property type="match status" value="1"/>
</dbReference>
<dbReference type="Bgee" id="ENSLACG00000016033">
    <property type="expression patterns" value="Expressed in muscle tissue and 2 other cell types or tissues"/>
</dbReference>
<dbReference type="OrthoDB" id="6051552at2759"/>
<evidence type="ECO:0000259" key="9">
    <source>
        <dbReference type="PROSITE" id="PS50856"/>
    </source>
</evidence>
<dbReference type="PROSITE" id="PS51233">
    <property type="entry name" value="VWFD"/>
    <property type="match status" value="1"/>
</dbReference>
<dbReference type="SUPFAM" id="SSF90188">
    <property type="entry name" value="Somatomedin B domain"/>
    <property type="match status" value="1"/>
</dbReference>
<dbReference type="RefSeq" id="XP_005993355.1">
    <property type="nucleotide sequence ID" value="XM_005993293.3"/>
</dbReference>
<evidence type="ECO:0000256" key="2">
    <source>
        <dbReference type="ARBA" id="ARBA00022692"/>
    </source>
</evidence>
<dbReference type="STRING" id="7897.ENSLACP00000018201"/>
<dbReference type="FunCoup" id="H3B8I0">
    <property type="interactions" value="91"/>
</dbReference>
<dbReference type="InterPro" id="IPR000436">
    <property type="entry name" value="Sushi_SCR_CCP_dom"/>
</dbReference>
<dbReference type="CTD" id="56241"/>
<keyword evidence="4 7" id="KW-0472">Membrane</keyword>
<dbReference type="PANTHER" id="PTHR13802">
    <property type="entry name" value="MUCIN 4-RELATED"/>
    <property type="match status" value="1"/>
</dbReference>
<sequence>MQPLSALLLLPLLSSCILAPAGAQGTCANSCGQQVDSCSCHVTCTSLRSCCPDFQHFCLQVSPRSGTLMGGTDFVVLHTTFDPASKVVCRFNQDVITKGYLDQNNRSHCISPLLYETGRIPFSLSLDDGATFNHTGSWSAVHHSKVANSLKSVLVNPNNWQFYGTPGVAGALTMTWNSSRLPAATVNVEVWGYQETGEPYSDSWAPEWHYLYTLDRDVPNSGTFTFTPNPAPKPYFLWEIGMLRIIPSDTSQGCLSSPALWSPVHAMAWHLEEAFRRDSVAWSLDKCLKWHQTEEKLPNFLSEIADCPCTLVQARADTGRFHTDYGCDIEKGSVCTYHPGAVHCVRAIQGSPQYAAGQQCCYDATGAQILTGDSIGGSTPDRGHDWGSPPYKNPPRVPGFSHWLYDVVTFHYCCLWSDNCYYYFTHRPSSDCRTYKPPSVAAVFGDPHFLTFDGAAFTFNGKGEYILLKSMFQDLTVQGRTQPVSYENGTTGKATQFSAVAMQEDGSDVIEVRQIPNSELLEVLLNQEVLSFEEQSWMDLKGVYVHSAVSQNVTVMFPSGAGVEVRGRAGGLAVTVLLPEEFWNRTQGLLGVLNGKAEDDFMRRDGTVLPSNASPRNLFEFGANWAIENGSSLFTYDTEFLVNHYKNADKHDQAFVPTFELTYDPADPLNPEVNQLCGDNSFCKFDAFATRNLRVANATKVSNQGHTMLVQNLQPVISCGWLPPPSNGRKEGTTYLVGSTLNFSCAANYILSGSSQRTCQPDGTWSGRNPYCVSDNTLGIILGSVFGGLALIIMIVLIYMHDRQKKKQERRQSNCVAIESAQRNFN</sequence>
<reference evidence="13" key="3">
    <citation type="submission" date="2025-09" db="UniProtKB">
        <authorList>
            <consortium name="Ensembl"/>
        </authorList>
    </citation>
    <scope>IDENTIFICATION</scope>
</reference>
<evidence type="ECO:0000256" key="7">
    <source>
        <dbReference type="SAM" id="Phobius"/>
    </source>
</evidence>
<dbReference type="PROSITE" id="PS50856">
    <property type="entry name" value="AMOP"/>
    <property type="match status" value="1"/>
</dbReference>
<dbReference type="SMART" id="SM00216">
    <property type="entry name" value="VWD"/>
    <property type="match status" value="1"/>
</dbReference>
<dbReference type="PROSITE" id="PS00524">
    <property type="entry name" value="SMB_1"/>
    <property type="match status" value="1"/>
</dbReference>
<feature type="domain" description="SMB" evidence="11">
    <location>
        <begin position="23"/>
        <end position="62"/>
    </location>
</feature>
<feature type="transmembrane region" description="Helical" evidence="7">
    <location>
        <begin position="778"/>
        <end position="800"/>
    </location>
</feature>
<dbReference type="Pfam" id="PF23263">
    <property type="entry name" value="C8-3_MUC4"/>
    <property type="match status" value="1"/>
</dbReference>
<evidence type="ECO:0000256" key="8">
    <source>
        <dbReference type="SAM" id="SignalP"/>
    </source>
</evidence>
<keyword evidence="14" id="KW-1185">Reference proteome</keyword>
<keyword evidence="5 6" id="KW-1015">Disulfide bond</keyword>
<dbReference type="PROSITE" id="PS50958">
    <property type="entry name" value="SMB_2"/>
    <property type="match status" value="1"/>
</dbReference>
<gene>
    <name evidence="13" type="primary">SUSD2</name>
</gene>
<feature type="domain" description="VWFD" evidence="12">
    <location>
        <begin position="439"/>
        <end position="633"/>
    </location>
</feature>
<dbReference type="Proteomes" id="UP000008672">
    <property type="component" value="Unassembled WGS sequence"/>
</dbReference>
<reference evidence="13" key="2">
    <citation type="submission" date="2025-08" db="UniProtKB">
        <authorList>
            <consortium name="Ensembl"/>
        </authorList>
    </citation>
    <scope>IDENTIFICATION</scope>
</reference>
<dbReference type="EMBL" id="AFYH01046304">
    <property type="status" value="NOT_ANNOTATED_CDS"/>
    <property type="molecule type" value="Genomic_DNA"/>
</dbReference>
<evidence type="ECO:0000256" key="4">
    <source>
        <dbReference type="ARBA" id="ARBA00023136"/>
    </source>
</evidence>
<evidence type="ECO:0000259" key="10">
    <source>
        <dbReference type="PROSITE" id="PS50923"/>
    </source>
</evidence>
<dbReference type="KEGG" id="lcm:102348645"/>
<dbReference type="EMBL" id="AFYH01046305">
    <property type="status" value="NOT_ANNOTATED_CDS"/>
    <property type="molecule type" value="Genomic_DNA"/>
</dbReference>
<dbReference type="InterPro" id="IPR001212">
    <property type="entry name" value="Somatomedin_B_dom"/>
</dbReference>
<dbReference type="InterPro" id="IPR005533">
    <property type="entry name" value="AMOP_dom"/>
</dbReference>
<dbReference type="OMA" id="FGADWAI"/>
<dbReference type="SUPFAM" id="SSF57535">
    <property type="entry name" value="Complement control module/SCR domain"/>
    <property type="match status" value="1"/>
</dbReference>
<evidence type="ECO:0000259" key="11">
    <source>
        <dbReference type="PROSITE" id="PS50958"/>
    </source>
</evidence>
<dbReference type="SMART" id="SM00723">
    <property type="entry name" value="AMOP"/>
    <property type="match status" value="1"/>
</dbReference>
<dbReference type="PROSITE" id="PS50923">
    <property type="entry name" value="SUSHI"/>
    <property type="match status" value="1"/>
</dbReference>
<dbReference type="eggNOG" id="KOG4291">
    <property type="taxonomic scope" value="Eukaryota"/>
</dbReference>
<dbReference type="Gene3D" id="4.10.410.20">
    <property type="match status" value="1"/>
</dbReference>
<dbReference type="EMBL" id="AFYH01046303">
    <property type="status" value="NOT_ANNOTATED_CDS"/>
    <property type="molecule type" value="Genomic_DNA"/>
</dbReference>
<dbReference type="GeneTree" id="ENSGT00730000110943"/>
<dbReference type="Pfam" id="PF03782">
    <property type="entry name" value="AMOP"/>
    <property type="match status" value="1"/>
</dbReference>
<dbReference type="InParanoid" id="H3B8I0"/>
<dbReference type="EMBL" id="AFYH01046299">
    <property type="status" value="NOT_ANNOTATED_CDS"/>
    <property type="molecule type" value="Genomic_DNA"/>
</dbReference>
<dbReference type="Gene3D" id="2.10.70.10">
    <property type="entry name" value="Complement Module, domain 1"/>
    <property type="match status" value="1"/>
</dbReference>
<reference evidence="14" key="1">
    <citation type="submission" date="2011-08" db="EMBL/GenBank/DDBJ databases">
        <title>The draft genome of Latimeria chalumnae.</title>
        <authorList>
            <person name="Di Palma F."/>
            <person name="Alfoldi J."/>
            <person name="Johnson J."/>
            <person name="Berlin A."/>
            <person name="Gnerre S."/>
            <person name="Jaffe D."/>
            <person name="MacCallum I."/>
            <person name="Young S."/>
            <person name="Walker B.J."/>
            <person name="Lander E."/>
            <person name="Lindblad-Toh K."/>
        </authorList>
    </citation>
    <scope>NUCLEOTIDE SEQUENCE [LARGE SCALE GENOMIC DNA]</scope>
    <source>
        <strain evidence="14">Wild caught</strain>
    </source>
</reference>
<evidence type="ECO:0000256" key="6">
    <source>
        <dbReference type="PROSITE-ProRule" id="PRU00302"/>
    </source>
</evidence>
<keyword evidence="6" id="KW-0768">Sushi</keyword>
<dbReference type="InterPro" id="IPR035976">
    <property type="entry name" value="Sushi/SCR/CCP_sf"/>
</dbReference>
<feature type="domain" description="AMOP" evidence="9">
    <location>
        <begin position="279"/>
        <end position="427"/>
    </location>
</feature>
<feature type="disulfide bond" evidence="6">
    <location>
        <begin position="745"/>
        <end position="772"/>
    </location>
</feature>
<dbReference type="PANTHER" id="PTHR13802:SF63">
    <property type="entry name" value="SUSHI DOMAIN-CONTAINING PROTEIN 2"/>
    <property type="match status" value="1"/>
</dbReference>
<name>H3B8I0_LATCH</name>
<evidence type="ECO:0000313" key="14">
    <source>
        <dbReference type="Proteomes" id="UP000008672"/>
    </source>
</evidence>
<feature type="signal peptide" evidence="8">
    <location>
        <begin position="1"/>
        <end position="23"/>
    </location>
</feature>
<dbReference type="CDD" id="cd00033">
    <property type="entry name" value="CCP"/>
    <property type="match status" value="1"/>
</dbReference>
<dbReference type="EMBL" id="AFYH01046301">
    <property type="status" value="NOT_ANNOTATED_CDS"/>
    <property type="molecule type" value="Genomic_DNA"/>
</dbReference>
<keyword evidence="8" id="KW-0732">Signal</keyword>